<reference evidence="1 2" key="1">
    <citation type="journal article" date="2015" name="Nature">
        <title>rRNA introns, odd ribosomes, and small enigmatic genomes across a large radiation of phyla.</title>
        <authorList>
            <person name="Brown C.T."/>
            <person name="Hug L.A."/>
            <person name="Thomas B.C."/>
            <person name="Sharon I."/>
            <person name="Castelle C.J."/>
            <person name="Singh A."/>
            <person name="Wilkins M.J."/>
            <person name="Williams K.H."/>
            <person name="Banfield J.F."/>
        </authorList>
    </citation>
    <scope>NUCLEOTIDE SEQUENCE [LARGE SCALE GENOMIC DNA]</scope>
</reference>
<name>A0A0G0IIL6_9BACT</name>
<dbReference type="Proteomes" id="UP000034231">
    <property type="component" value="Unassembled WGS sequence"/>
</dbReference>
<comment type="caution">
    <text evidence="1">The sequence shown here is derived from an EMBL/GenBank/DDBJ whole genome shotgun (WGS) entry which is preliminary data.</text>
</comment>
<sequence>MPGKITTVEGISVSVDLSKICENCGAYRGELEIVARRLFPNNHMGSGVAVIECLPGGDEEGRTRRLNIKGSIDGKYFESMNDLKDWSVRLVHCGQKPKKAARS</sequence>
<evidence type="ECO:0000313" key="2">
    <source>
        <dbReference type="Proteomes" id="UP000034231"/>
    </source>
</evidence>
<evidence type="ECO:0000313" key="1">
    <source>
        <dbReference type="EMBL" id="KKQ50855.1"/>
    </source>
</evidence>
<accession>A0A0G0IIL6</accession>
<proteinExistence type="predicted"/>
<gene>
    <name evidence="1" type="ORF">US68_C0001G0054</name>
</gene>
<protein>
    <submittedName>
        <fullName evidence="1">Uncharacterized protein</fullName>
    </submittedName>
</protein>
<dbReference type="AlphaFoldDB" id="A0A0G0IIL6"/>
<dbReference type="EMBL" id="LBTX01000001">
    <property type="protein sequence ID" value="KKQ50855.1"/>
    <property type="molecule type" value="Genomic_DNA"/>
</dbReference>
<organism evidence="1 2">
    <name type="scientific">Candidatus Shapirobacteria bacterium GW2011_GWE1_38_10</name>
    <dbReference type="NCBI Taxonomy" id="1618488"/>
    <lineage>
        <taxon>Bacteria</taxon>
        <taxon>Candidatus Shapironibacteriota</taxon>
    </lineage>
</organism>